<dbReference type="GO" id="GO:0004775">
    <property type="term" value="F:succinate-CoA ligase (ADP-forming) activity"/>
    <property type="evidence" value="ECO:0007669"/>
    <property type="project" value="TreeGrafter"/>
</dbReference>
<dbReference type="Gene3D" id="3.40.50.261">
    <property type="entry name" value="Succinyl-CoA synthetase domains"/>
    <property type="match status" value="2"/>
</dbReference>
<dbReference type="EMBL" id="JAHUZN010000009">
    <property type="protein sequence ID" value="KAG8483462.1"/>
    <property type="molecule type" value="Genomic_DNA"/>
</dbReference>
<organism evidence="4 5">
    <name type="scientific">Gossypium anomalum</name>
    <dbReference type="NCBI Taxonomy" id="47600"/>
    <lineage>
        <taxon>Eukaryota</taxon>
        <taxon>Viridiplantae</taxon>
        <taxon>Streptophyta</taxon>
        <taxon>Embryophyta</taxon>
        <taxon>Tracheophyta</taxon>
        <taxon>Spermatophyta</taxon>
        <taxon>Magnoliopsida</taxon>
        <taxon>eudicotyledons</taxon>
        <taxon>Gunneridae</taxon>
        <taxon>Pentapetalae</taxon>
        <taxon>rosids</taxon>
        <taxon>malvids</taxon>
        <taxon>Malvales</taxon>
        <taxon>Malvaceae</taxon>
        <taxon>Malvoideae</taxon>
        <taxon>Gossypium</taxon>
    </lineage>
</organism>
<dbReference type="GO" id="GO:0042709">
    <property type="term" value="C:succinate-CoA ligase complex"/>
    <property type="evidence" value="ECO:0007669"/>
    <property type="project" value="TreeGrafter"/>
</dbReference>
<dbReference type="InterPro" id="IPR016102">
    <property type="entry name" value="Succinyl-CoA_synth-like"/>
</dbReference>
<dbReference type="InterPro" id="IPR005811">
    <property type="entry name" value="SUCC_ACL_C"/>
</dbReference>
<sequence>MEQVVEAFKILTSDNKVKAILVNIFGGIMKCDVIASTNVDQGKQILKESGMTLITAEDLDDAAKKVVKAASK</sequence>
<evidence type="ECO:0000313" key="5">
    <source>
        <dbReference type="Proteomes" id="UP000701853"/>
    </source>
</evidence>
<comment type="subunit">
    <text evidence="1">Heterooctamer of 4 alpha and 4 beta chains.</text>
</comment>
<accession>A0A8J5YK47</accession>
<evidence type="ECO:0000313" key="4">
    <source>
        <dbReference type="EMBL" id="KAG8483462.1"/>
    </source>
</evidence>
<keyword evidence="2" id="KW-0547">Nucleotide-binding</keyword>
<evidence type="ECO:0000259" key="3">
    <source>
        <dbReference type="Pfam" id="PF00549"/>
    </source>
</evidence>
<protein>
    <recommendedName>
        <fullName evidence="3">ATP-citrate synthase/succinyl-CoA ligase C-terminal domain-containing protein</fullName>
    </recommendedName>
</protein>
<dbReference type="GO" id="GO:0006099">
    <property type="term" value="P:tricarboxylic acid cycle"/>
    <property type="evidence" value="ECO:0007669"/>
    <property type="project" value="TreeGrafter"/>
</dbReference>
<evidence type="ECO:0000256" key="1">
    <source>
        <dbReference type="ARBA" id="ARBA00011412"/>
    </source>
</evidence>
<name>A0A8J5YK47_9ROSI</name>
<feature type="domain" description="ATP-citrate synthase/succinyl-CoA ligase C-terminal" evidence="3">
    <location>
        <begin position="2"/>
        <end position="39"/>
    </location>
</feature>
<dbReference type="GO" id="GO:0006104">
    <property type="term" value="P:succinyl-CoA metabolic process"/>
    <property type="evidence" value="ECO:0007669"/>
    <property type="project" value="TreeGrafter"/>
</dbReference>
<dbReference type="GO" id="GO:0005739">
    <property type="term" value="C:mitochondrion"/>
    <property type="evidence" value="ECO:0007669"/>
    <property type="project" value="TreeGrafter"/>
</dbReference>
<reference evidence="4 5" key="1">
    <citation type="journal article" date="2021" name="bioRxiv">
        <title>The Gossypium anomalum genome as a resource for cotton improvement and evolutionary analysis of hybrid incompatibility.</title>
        <authorList>
            <person name="Grover C.E."/>
            <person name="Yuan D."/>
            <person name="Arick M.A."/>
            <person name="Miller E.R."/>
            <person name="Hu G."/>
            <person name="Peterson D.G."/>
            <person name="Wendel J.F."/>
            <person name="Udall J.A."/>
        </authorList>
    </citation>
    <scope>NUCLEOTIDE SEQUENCE [LARGE SCALE GENOMIC DNA]</scope>
    <source>
        <strain evidence="4">JFW-Udall</strain>
        <tissue evidence="4">Leaf</tissue>
    </source>
</reference>
<dbReference type="PANTHER" id="PTHR11815:SF10">
    <property type="entry name" value="SUCCINATE--COA LIGASE [GDP-FORMING] SUBUNIT BETA, MITOCHONDRIAL"/>
    <property type="match status" value="1"/>
</dbReference>
<dbReference type="Proteomes" id="UP000701853">
    <property type="component" value="Chromosome 9"/>
</dbReference>
<keyword evidence="5" id="KW-1185">Reference proteome</keyword>
<comment type="caution">
    <text evidence="4">The sequence shown here is derived from an EMBL/GenBank/DDBJ whole genome shotgun (WGS) entry which is preliminary data.</text>
</comment>
<evidence type="ECO:0000256" key="2">
    <source>
        <dbReference type="ARBA" id="ARBA00022741"/>
    </source>
</evidence>
<dbReference type="OrthoDB" id="1000791at2759"/>
<gene>
    <name evidence="4" type="ORF">CXB51_023146</name>
</gene>
<dbReference type="Pfam" id="PF00549">
    <property type="entry name" value="Ligase_CoA"/>
    <property type="match status" value="1"/>
</dbReference>
<dbReference type="SUPFAM" id="SSF52210">
    <property type="entry name" value="Succinyl-CoA synthetase domains"/>
    <property type="match status" value="1"/>
</dbReference>
<dbReference type="PANTHER" id="PTHR11815">
    <property type="entry name" value="SUCCINYL-COA SYNTHETASE BETA CHAIN"/>
    <property type="match status" value="1"/>
</dbReference>
<dbReference type="AlphaFoldDB" id="A0A8J5YK47"/>
<dbReference type="GO" id="GO:0000166">
    <property type="term" value="F:nucleotide binding"/>
    <property type="evidence" value="ECO:0007669"/>
    <property type="project" value="UniProtKB-KW"/>
</dbReference>
<proteinExistence type="predicted"/>